<dbReference type="Pfam" id="PF00651">
    <property type="entry name" value="BTB"/>
    <property type="match status" value="1"/>
</dbReference>
<reference evidence="2" key="1">
    <citation type="submission" date="2023-10" db="EMBL/GenBank/DDBJ databases">
        <title>Genome assembly of Pristionchus species.</title>
        <authorList>
            <person name="Yoshida K."/>
            <person name="Sommer R.J."/>
        </authorList>
    </citation>
    <scope>NUCLEOTIDE SEQUENCE</scope>
    <source>
        <strain evidence="2">RS0144</strain>
    </source>
</reference>
<evidence type="ECO:0000259" key="1">
    <source>
        <dbReference type="Pfam" id="PF00651"/>
    </source>
</evidence>
<dbReference type="PANTHER" id="PTHR22744:SF14">
    <property type="entry name" value="BTB DOMAIN-CONTAINING PROTEIN-RELATED"/>
    <property type="match status" value="1"/>
</dbReference>
<protein>
    <recommendedName>
        <fullName evidence="1">BTB domain-containing protein</fullName>
    </recommendedName>
</protein>
<dbReference type="SUPFAM" id="SSF54695">
    <property type="entry name" value="POZ domain"/>
    <property type="match status" value="1"/>
</dbReference>
<gene>
    <name evidence="2" type="ORF">PENTCL1PPCAC_23820</name>
</gene>
<dbReference type="Proteomes" id="UP001432027">
    <property type="component" value="Unassembled WGS sequence"/>
</dbReference>
<evidence type="ECO:0000313" key="3">
    <source>
        <dbReference type="Proteomes" id="UP001432027"/>
    </source>
</evidence>
<dbReference type="PANTHER" id="PTHR22744">
    <property type="entry name" value="HELIX LOOP HELIX PROTEIN 21-RELATED"/>
    <property type="match status" value="1"/>
</dbReference>
<dbReference type="Gene3D" id="3.30.710.10">
    <property type="entry name" value="Potassium Channel Kv1.1, Chain A"/>
    <property type="match status" value="1"/>
</dbReference>
<dbReference type="InterPro" id="IPR011333">
    <property type="entry name" value="SKP1/BTB/POZ_sf"/>
</dbReference>
<proteinExistence type="predicted"/>
<organism evidence="2 3">
    <name type="scientific">Pristionchus entomophagus</name>
    <dbReference type="NCBI Taxonomy" id="358040"/>
    <lineage>
        <taxon>Eukaryota</taxon>
        <taxon>Metazoa</taxon>
        <taxon>Ecdysozoa</taxon>
        <taxon>Nematoda</taxon>
        <taxon>Chromadorea</taxon>
        <taxon>Rhabditida</taxon>
        <taxon>Rhabditina</taxon>
        <taxon>Diplogasteromorpha</taxon>
        <taxon>Diplogasteroidea</taxon>
        <taxon>Neodiplogasteridae</taxon>
        <taxon>Pristionchus</taxon>
    </lineage>
</organism>
<dbReference type="InterPro" id="IPR000210">
    <property type="entry name" value="BTB/POZ_dom"/>
</dbReference>
<feature type="non-terminal residue" evidence="2">
    <location>
        <position position="1"/>
    </location>
</feature>
<comment type="caution">
    <text evidence="2">The sequence shown here is derived from an EMBL/GenBank/DDBJ whole genome shotgun (WGS) entry which is preliminary data.</text>
</comment>
<feature type="non-terminal residue" evidence="2">
    <location>
        <position position="82"/>
    </location>
</feature>
<sequence>EMLNVIYPSCAKITDVNAEYLLKLADRFQIKMVIDQVEQFLIALTKLTVPDKLKLSDQYRLVKLQDHCIGSFETVEEIKKMK</sequence>
<evidence type="ECO:0000313" key="2">
    <source>
        <dbReference type="EMBL" id="GMT01646.1"/>
    </source>
</evidence>
<keyword evidence="3" id="KW-1185">Reference proteome</keyword>
<accession>A0AAV5U432</accession>
<name>A0AAV5U432_9BILA</name>
<feature type="domain" description="BTB" evidence="1">
    <location>
        <begin position="1"/>
        <end position="42"/>
    </location>
</feature>
<dbReference type="AlphaFoldDB" id="A0AAV5U432"/>
<dbReference type="EMBL" id="BTSX01000005">
    <property type="protein sequence ID" value="GMT01646.1"/>
    <property type="molecule type" value="Genomic_DNA"/>
</dbReference>